<proteinExistence type="inferred from homology"/>
<keyword evidence="11" id="KW-1185">Reference proteome</keyword>
<dbReference type="Pfam" id="PF24779">
    <property type="entry name" value="UTP23_sensor"/>
    <property type="match status" value="1"/>
</dbReference>
<dbReference type="FunFam" id="3.40.50.1010:FF:000006">
    <property type="entry name" value="rRNA-processing protein UTP23 homolog"/>
    <property type="match status" value="1"/>
</dbReference>
<accession>A0A6V7HIL2</accession>
<dbReference type="GO" id="GO:0032040">
    <property type="term" value="C:small-subunit processome"/>
    <property type="evidence" value="ECO:0007669"/>
    <property type="project" value="InterPro"/>
</dbReference>
<protein>
    <recommendedName>
        <fullName evidence="7">rRNA-processing protein UTP23 homolog</fullName>
    </recommendedName>
</protein>
<dbReference type="PANTHER" id="PTHR12416">
    <property type="entry name" value="RRNA-PROCESSING PROTEIN UTP23 HOMOLOG"/>
    <property type="match status" value="1"/>
</dbReference>
<gene>
    <name evidence="10" type="ORF">MHI_LOCUS924745</name>
</gene>
<feature type="domain" description="UTP23 sensor motif region" evidence="9">
    <location>
        <begin position="196"/>
        <end position="214"/>
    </location>
</feature>
<comment type="similarity">
    <text evidence="6">Belongs to the UTP23/FCF1 family. UTP23 subfamily.</text>
</comment>
<dbReference type="AlphaFoldDB" id="A0A6V7HIL2"/>
<keyword evidence="2" id="KW-0690">Ribosome biogenesis</keyword>
<dbReference type="Pfam" id="PF04900">
    <property type="entry name" value="Fcf1"/>
    <property type="match status" value="1"/>
</dbReference>
<comment type="caution">
    <text evidence="10">The sequence shown here is derived from an EMBL/GenBank/DDBJ whole genome shotgun (WGS) entry which is preliminary data.</text>
</comment>
<evidence type="ECO:0000256" key="7">
    <source>
        <dbReference type="ARBA" id="ARBA00071400"/>
    </source>
</evidence>
<reference evidence="10" key="1">
    <citation type="submission" date="2020-07" db="EMBL/GenBank/DDBJ databases">
        <authorList>
            <person name="Nazaruddin N."/>
        </authorList>
    </citation>
    <scope>NUCLEOTIDE SEQUENCE</scope>
</reference>
<evidence type="ECO:0000256" key="1">
    <source>
        <dbReference type="ARBA" id="ARBA00004604"/>
    </source>
</evidence>
<dbReference type="InterPro" id="IPR006984">
    <property type="entry name" value="Fcf1/UTP23"/>
</dbReference>
<dbReference type="CDD" id="cd09866">
    <property type="entry name" value="PIN_Fcf1-Utp23-H"/>
    <property type="match status" value="1"/>
</dbReference>
<evidence type="ECO:0000313" key="11">
    <source>
        <dbReference type="Proteomes" id="UP000752696"/>
    </source>
</evidence>
<sequence>MKTARQKKARRNLGFFINNFKFRSPFQVLIDGTFAFAALENKFNIQDQLSKYFQSEIKLLTTPCIILETEKLSSFSKAVSGAMQIVKQYPIHKCGHEKHSISGTKCLLSMVGKNNAFRYIIATQDRELQDCLRKIPGVPILYLHGKAPTLEAPSQVSREYAKNICKRLGMTKWEKENIKVLKEVAGITDGTEVKLKKKKKKSGPNPLSCLKKKKNKTRVEVSRNIKEKTSGTIKKRKKMKITTHIKEALIAEIKNKQLENKK</sequence>
<name>A0A6V7HIL2_9HYME</name>
<evidence type="ECO:0000256" key="3">
    <source>
        <dbReference type="ARBA" id="ARBA00022552"/>
    </source>
</evidence>
<organism evidence="10 11">
    <name type="scientific">Heterotrigona itama</name>
    <dbReference type="NCBI Taxonomy" id="395501"/>
    <lineage>
        <taxon>Eukaryota</taxon>
        <taxon>Metazoa</taxon>
        <taxon>Ecdysozoa</taxon>
        <taxon>Arthropoda</taxon>
        <taxon>Hexapoda</taxon>
        <taxon>Insecta</taxon>
        <taxon>Pterygota</taxon>
        <taxon>Neoptera</taxon>
        <taxon>Endopterygota</taxon>
        <taxon>Hymenoptera</taxon>
        <taxon>Apocrita</taxon>
        <taxon>Aculeata</taxon>
        <taxon>Apoidea</taxon>
        <taxon>Anthophila</taxon>
        <taxon>Apidae</taxon>
        <taxon>Heterotrigona</taxon>
    </lineage>
</organism>
<keyword evidence="3" id="KW-0698">rRNA processing</keyword>
<dbReference type="SUPFAM" id="SSF88723">
    <property type="entry name" value="PIN domain-like"/>
    <property type="match status" value="1"/>
</dbReference>
<dbReference type="InterPro" id="IPR029060">
    <property type="entry name" value="PIN-like_dom_sf"/>
</dbReference>
<comment type="function">
    <text evidence="5">Involved in rRNA-processing and ribosome biogenesis.</text>
</comment>
<evidence type="ECO:0000256" key="2">
    <source>
        <dbReference type="ARBA" id="ARBA00022517"/>
    </source>
</evidence>
<feature type="compositionally biased region" description="Basic and acidic residues" evidence="8">
    <location>
        <begin position="217"/>
        <end position="229"/>
    </location>
</feature>
<evidence type="ECO:0000256" key="4">
    <source>
        <dbReference type="ARBA" id="ARBA00023242"/>
    </source>
</evidence>
<dbReference type="EMBL" id="CAJDYZ010011966">
    <property type="protein sequence ID" value="CAD1480366.1"/>
    <property type="molecule type" value="Genomic_DNA"/>
</dbReference>
<dbReference type="Gene3D" id="3.40.50.1010">
    <property type="entry name" value="5'-nuclease"/>
    <property type="match status" value="1"/>
</dbReference>
<evidence type="ECO:0000259" key="9">
    <source>
        <dbReference type="Pfam" id="PF24779"/>
    </source>
</evidence>
<evidence type="ECO:0000256" key="8">
    <source>
        <dbReference type="SAM" id="MobiDB-lite"/>
    </source>
</evidence>
<keyword evidence="4" id="KW-0539">Nucleus</keyword>
<evidence type="ECO:0000256" key="6">
    <source>
        <dbReference type="ARBA" id="ARBA00038503"/>
    </source>
</evidence>
<dbReference type="Proteomes" id="UP000752696">
    <property type="component" value="Unassembled WGS sequence"/>
</dbReference>
<evidence type="ECO:0000313" key="10">
    <source>
        <dbReference type="EMBL" id="CAD1480366.1"/>
    </source>
</evidence>
<dbReference type="InterPro" id="IPR057776">
    <property type="entry name" value="UTP23_sensor"/>
</dbReference>
<dbReference type="GO" id="GO:0006364">
    <property type="term" value="P:rRNA processing"/>
    <property type="evidence" value="ECO:0007669"/>
    <property type="project" value="UniProtKB-KW"/>
</dbReference>
<evidence type="ECO:0000256" key="5">
    <source>
        <dbReference type="ARBA" id="ARBA00037300"/>
    </source>
</evidence>
<dbReference type="OrthoDB" id="25675at2759"/>
<comment type="subcellular location">
    <subcellularLocation>
        <location evidence="1">Nucleus</location>
        <location evidence="1">Nucleolus</location>
    </subcellularLocation>
</comment>
<feature type="region of interest" description="Disordered" evidence="8">
    <location>
        <begin position="197"/>
        <end position="238"/>
    </location>
</feature>